<reference evidence="1" key="1">
    <citation type="submission" date="2020-10" db="EMBL/GenBank/DDBJ databases">
        <title>Sequencing the genomes of 1000 actinobacteria strains.</title>
        <authorList>
            <person name="Klenk H.-P."/>
        </authorList>
    </citation>
    <scope>NUCLEOTIDE SEQUENCE</scope>
    <source>
        <strain evidence="1">DSM 45354</strain>
    </source>
</reference>
<dbReference type="AlphaFoldDB" id="A0A927R8X4"/>
<name>A0A927R8X4_9ACTN</name>
<sequence length="68" mass="7074">MPVKVGLSAFVGARNRVDATGSMFGTPMWPVCIGSAERTEKLASAVVASAAVPGATPADRPFRRRGSR</sequence>
<evidence type="ECO:0000313" key="1">
    <source>
        <dbReference type="EMBL" id="MBE1607217.1"/>
    </source>
</evidence>
<comment type="caution">
    <text evidence="1">The sequence shown here is derived from an EMBL/GenBank/DDBJ whole genome shotgun (WGS) entry which is preliminary data.</text>
</comment>
<proteinExistence type="predicted"/>
<gene>
    <name evidence="1" type="ORF">HEB94_004065</name>
</gene>
<dbReference type="EMBL" id="JADBEM010000001">
    <property type="protein sequence ID" value="MBE1607217.1"/>
    <property type="molecule type" value="Genomic_DNA"/>
</dbReference>
<accession>A0A927R8X4</accession>
<evidence type="ECO:0000313" key="2">
    <source>
        <dbReference type="Proteomes" id="UP000638648"/>
    </source>
</evidence>
<protein>
    <submittedName>
        <fullName evidence="1">Uncharacterized protein</fullName>
    </submittedName>
</protein>
<keyword evidence="2" id="KW-1185">Reference proteome</keyword>
<dbReference type="Proteomes" id="UP000638648">
    <property type="component" value="Unassembled WGS sequence"/>
</dbReference>
<organism evidence="1 2">
    <name type="scientific">Actinopolymorpha pittospori</name>
    <dbReference type="NCBI Taxonomy" id="648752"/>
    <lineage>
        <taxon>Bacteria</taxon>
        <taxon>Bacillati</taxon>
        <taxon>Actinomycetota</taxon>
        <taxon>Actinomycetes</taxon>
        <taxon>Propionibacteriales</taxon>
        <taxon>Actinopolymorphaceae</taxon>
        <taxon>Actinopolymorpha</taxon>
    </lineage>
</organism>